<protein>
    <submittedName>
        <fullName evidence="3">Alcohol dehydrogenase</fullName>
    </submittedName>
</protein>
<dbReference type="OrthoDB" id="809632at2759"/>
<gene>
    <name evidence="3" type="ORF">FA15DRAFT_595623</name>
</gene>
<organism evidence="3 4">
    <name type="scientific">Coprinopsis marcescibilis</name>
    <name type="common">Agaric fungus</name>
    <name type="synonym">Psathyrella marcescibilis</name>
    <dbReference type="NCBI Taxonomy" id="230819"/>
    <lineage>
        <taxon>Eukaryota</taxon>
        <taxon>Fungi</taxon>
        <taxon>Dikarya</taxon>
        <taxon>Basidiomycota</taxon>
        <taxon>Agaricomycotina</taxon>
        <taxon>Agaricomycetes</taxon>
        <taxon>Agaricomycetidae</taxon>
        <taxon>Agaricales</taxon>
        <taxon>Agaricineae</taxon>
        <taxon>Psathyrellaceae</taxon>
        <taxon>Coprinopsis</taxon>
    </lineage>
</organism>
<accession>A0A5C3KQ95</accession>
<evidence type="ECO:0000313" key="3">
    <source>
        <dbReference type="EMBL" id="TFK22720.1"/>
    </source>
</evidence>
<dbReference type="Gene3D" id="3.40.50.720">
    <property type="entry name" value="NAD(P)-binding Rossmann-like Domain"/>
    <property type="match status" value="1"/>
</dbReference>
<evidence type="ECO:0000256" key="1">
    <source>
        <dbReference type="ARBA" id="ARBA00023002"/>
    </source>
</evidence>
<dbReference type="InterPro" id="IPR045010">
    <property type="entry name" value="MDR_fam"/>
</dbReference>
<dbReference type="SUPFAM" id="SSF50129">
    <property type="entry name" value="GroES-like"/>
    <property type="match status" value="1"/>
</dbReference>
<reference evidence="3 4" key="1">
    <citation type="journal article" date="2019" name="Nat. Ecol. Evol.">
        <title>Megaphylogeny resolves global patterns of mushroom evolution.</title>
        <authorList>
            <person name="Varga T."/>
            <person name="Krizsan K."/>
            <person name="Foldi C."/>
            <person name="Dima B."/>
            <person name="Sanchez-Garcia M."/>
            <person name="Sanchez-Ramirez S."/>
            <person name="Szollosi G.J."/>
            <person name="Szarkandi J.G."/>
            <person name="Papp V."/>
            <person name="Albert L."/>
            <person name="Andreopoulos W."/>
            <person name="Angelini C."/>
            <person name="Antonin V."/>
            <person name="Barry K.W."/>
            <person name="Bougher N.L."/>
            <person name="Buchanan P."/>
            <person name="Buyck B."/>
            <person name="Bense V."/>
            <person name="Catcheside P."/>
            <person name="Chovatia M."/>
            <person name="Cooper J."/>
            <person name="Damon W."/>
            <person name="Desjardin D."/>
            <person name="Finy P."/>
            <person name="Geml J."/>
            <person name="Haridas S."/>
            <person name="Hughes K."/>
            <person name="Justo A."/>
            <person name="Karasinski D."/>
            <person name="Kautmanova I."/>
            <person name="Kiss B."/>
            <person name="Kocsube S."/>
            <person name="Kotiranta H."/>
            <person name="LaButti K.M."/>
            <person name="Lechner B.E."/>
            <person name="Liimatainen K."/>
            <person name="Lipzen A."/>
            <person name="Lukacs Z."/>
            <person name="Mihaltcheva S."/>
            <person name="Morgado L.N."/>
            <person name="Niskanen T."/>
            <person name="Noordeloos M.E."/>
            <person name="Ohm R.A."/>
            <person name="Ortiz-Santana B."/>
            <person name="Ovrebo C."/>
            <person name="Racz N."/>
            <person name="Riley R."/>
            <person name="Savchenko A."/>
            <person name="Shiryaev A."/>
            <person name="Soop K."/>
            <person name="Spirin V."/>
            <person name="Szebenyi C."/>
            <person name="Tomsovsky M."/>
            <person name="Tulloss R.E."/>
            <person name="Uehling J."/>
            <person name="Grigoriev I.V."/>
            <person name="Vagvolgyi C."/>
            <person name="Papp T."/>
            <person name="Martin F.M."/>
            <person name="Miettinen O."/>
            <person name="Hibbett D.S."/>
            <person name="Nagy L.G."/>
        </authorList>
    </citation>
    <scope>NUCLEOTIDE SEQUENCE [LARGE SCALE GENOMIC DNA]</scope>
    <source>
        <strain evidence="3 4">CBS 121175</strain>
    </source>
</reference>
<dbReference type="EMBL" id="ML210234">
    <property type="protein sequence ID" value="TFK22720.1"/>
    <property type="molecule type" value="Genomic_DNA"/>
</dbReference>
<dbReference type="Pfam" id="PF00107">
    <property type="entry name" value="ADH_zinc_N"/>
    <property type="match status" value="1"/>
</dbReference>
<dbReference type="GO" id="GO:0016628">
    <property type="term" value="F:oxidoreductase activity, acting on the CH-CH group of donors, NAD or NADP as acceptor"/>
    <property type="evidence" value="ECO:0007669"/>
    <property type="project" value="InterPro"/>
</dbReference>
<sequence length="342" mass="36938">MPSQTNARVLFNEVPTGYPEPGKTTVCDTSKTIDPDNVPLDGGILVKSLYLSADPFQRGMMRAPEVDSYSPAFTLGESILGYGVGLVVRSEQPDVQAGTHLYGLLPFQSYNIIPSLDHGFRIIDNKHNLSLSYFVGVAGMPGKTAYMAWKEFSHAKKGEVAFVTTGAGPVGSFVIQLAKLAGLKVISSAGSDEKVEYMKSLGADVAFNYKTANTLEILKKEGPIDVYWDNVGGETLDAALETANVGARFIECGMITGYNNGGYPIKNLYNVVTRSITMTGFIVLELESKYSEEFYNTVPELVASGQIKYREHVYEGLESVGEALLAVQQGTNKAKAVIKVAA</sequence>
<keyword evidence="4" id="KW-1185">Reference proteome</keyword>
<evidence type="ECO:0000259" key="2">
    <source>
        <dbReference type="SMART" id="SM00829"/>
    </source>
</evidence>
<dbReference type="Proteomes" id="UP000307440">
    <property type="component" value="Unassembled WGS sequence"/>
</dbReference>
<dbReference type="InterPro" id="IPR036291">
    <property type="entry name" value="NAD(P)-bd_dom_sf"/>
</dbReference>
<dbReference type="Gene3D" id="3.90.180.10">
    <property type="entry name" value="Medium-chain alcohol dehydrogenases, catalytic domain"/>
    <property type="match status" value="1"/>
</dbReference>
<keyword evidence="1" id="KW-0560">Oxidoreductase</keyword>
<dbReference type="PANTHER" id="PTHR43205">
    <property type="entry name" value="PROSTAGLANDIN REDUCTASE"/>
    <property type="match status" value="1"/>
</dbReference>
<dbReference type="InterPro" id="IPR013149">
    <property type="entry name" value="ADH-like_C"/>
</dbReference>
<dbReference type="Pfam" id="PF16884">
    <property type="entry name" value="ADH_N_2"/>
    <property type="match status" value="1"/>
</dbReference>
<name>A0A5C3KQ95_COPMA</name>
<proteinExistence type="predicted"/>
<feature type="domain" description="Enoyl reductase (ER)" evidence="2">
    <location>
        <begin position="44"/>
        <end position="338"/>
    </location>
</feature>
<dbReference type="FunFam" id="3.40.50.720:FF:000121">
    <property type="entry name" value="Prostaglandin reductase 2"/>
    <property type="match status" value="1"/>
</dbReference>
<dbReference type="AlphaFoldDB" id="A0A5C3KQ95"/>
<dbReference type="InterPro" id="IPR011032">
    <property type="entry name" value="GroES-like_sf"/>
</dbReference>
<evidence type="ECO:0000313" key="4">
    <source>
        <dbReference type="Proteomes" id="UP000307440"/>
    </source>
</evidence>
<dbReference type="SMART" id="SM00829">
    <property type="entry name" value="PKS_ER"/>
    <property type="match status" value="1"/>
</dbReference>
<dbReference type="SUPFAM" id="SSF51735">
    <property type="entry name" value="NAD(P)-binding Rossmann-fold domains"/>
    <property type="match status" value="1"/>
</dbReference>
<dbReference type="InterPro" id="IPR020843">
    <property type="entry name" value="ER"/>
</dbReference>
<dbReference type="CDD" id="cd05288">
    <property type="entry name" value="PGDH"/>
    <property type="match status" value="1"/>
</dbReference>
<dbReference type="PANTHER" id="PTHR43205:SF7">
    <property type="entry name" value="PROSTAGLANDIN REDUCTASE 1"/>
    <property type="match status" value="1"/>
</dbReference>
<dbReference type="InterPro" id="IPR041694">
    <property type="entry name" value="ADH_N_2"/>
</dbReference>